<name>A0A0F9L7M6_9ZZZZ</name>
<protein>
    <submittedName>
        <fullName evidence="1">Uncharacterized protein</fullName>
    </submittedName>
</protein>
<accession>A0A0F9L7M6</accession>
<dbReference type="AlphaFoldDB" id="A0A0F9L7M6"/>
<sequence>MKRQEATLPPPERGQHDRITLLETPIAGVMVARADLDRRDALLVYTRLRLITEDQFTHGMLFRLDWYSLHKEQRVISAYQDYIDSGGNSEWWNEIKTRASKRYDKAARRLAKRGLLDISITCICRGENVGKGRIGRLRQALDLLK</sequence>
<reference evidence="1" key="1">
    <citation type="journal article" date="2015" name="Nature">
        <title>Complex archaea that bridge the gap between prokaryotes and eukaryotes.</title>
        <authorList>
            <person name="Spang A."/>
            <person name="Saw J.H."/>
            <person name="Jorgensen S.L."/>
            <person name="Zaremba-Niedzwiedzka K."/>
            <person name="Martijn J."/>
            <person name="Lind A.E."/>
            <person name="van Eijk R."/>
            <person name="Schleper C."/>
            <person name="Guy L."/>
            <person name="Ettema T.J."/>
        </authorList>
    </citation>
    <scope>NUCLEOTIDE SEQUENCE</scope>
</reference>
<evidence type="ECO:0000313" key="1">
    <source>
        <dbReference type="EMBL" id="KKM23555.1"/>
    </source>
</evidence>
<proteinExistence type="predicted"/>
<gene>
    <name evidence="1" type="ORF">LCGC14_1614070</name>
</gene>
<dbReference type="EMBL" id="LAZR01013102">
    <property type="protein sequence ID" value="KKM23555.1"/>
    <property type="molecule type" value="Genomic_DNA"/>
</dbReference>
<comment type="caution">
    <text evidence="1">The sequence shown here is derived from an EMBL/GenBank/DDBJ whole genome shotgun (WGS) entry which is preliminary data.</text>
</comment>
<organism evidence="1">
    <name type="scientific">marine sediment metagenome</name>
    <dbReference type="NCBI Taxonomy" id="412755"/>
    <lineage>
        <taxon>unclassified sequences</taxon>
        <taxon>metagenomes</taxon>
        <taxon>ecological metagenomes</taxon>
    </lineage>
</organism>